<dbReference type="AlphaFoldDB" id="A0A2U9ICM7"/>
<dbReference type="EMBL" id="CP029289">
    <property type="protein sequence ID" value="AWR93776.1"/>
    <property type="molecule type" value="Genomic_DNA"/>
</dbReference>
<organism evidence="1 2">
    <name type="scientific">Acidianus brierleyi</name>
    <dbReference type="NCBI Taxonomy" id="41673"/>
    <lineage>
        <taxon>Archaea</taxon>
        <taxon>Thermoproteota</taxon>
        <taxon>Thermoprotei</taxon>
        <taxon>Sulfolobales</taxon>
        <taxon>Sulfolobaceae</taxon>
        <taxon>Acidianus</taxon>
    </lineage>
</organism>
<evidence type="ECO:0000313" key="1">
    <source>
        <dbReference type="EMBL" id="AWR93776.1"/>
    </source>
</evidence>
<dbReference type="KEGG" id="abri:DFR85_03240"/>
<evidence type="ECO:0000313" key="2">
    <source>
        <dbReference type="Proteomes" id="UP000248044"/>
    </source>
</evidence>
<sequence length="118" mass="13908">MHDPCESYLMKMHDCESYVECVLRSKGFKIIARDQHGYDVEAYYPSGMYYYFVEVKCGPRAKLSSYQRRFKSAVEIAREVGFNFTTDKGLELIPKFVLCQFDDKYRLIADQSCKKLLR</sequence>
<reference evidence="1 2" key="1">
    <citation type="submission" date="2018-05" db="EMBL/GenBank/DDBJ databases">
        <title>Complete Genome Sequences of Extremely Thermoacidophilic, Metal-Mobilizing Type-Strain Members of the Archaeal Family Sulfolobaceae: Acidianus brierleyi DSM-1651T, Acidianus sulfidivorans DSM-18786T, Metallosphaera hakonensis DSM-7519T, and Metallosphaera prunae DSM-10039T.</title>
        <authorList>
            <person name="Counts J.A."/>
            <person name="Kelly R.M."/>
        </authorList>
    </citation>
    <scope>NUCLEOTIDE SEQUENCE [LARGE SCALE GENOMIC DNA]</scope>
    <source>
        <strain evidence="1 2">DSM 1651</strain>
    </source>
</reference>
<proteinExistence type="predicted"/>
<gene>
    <name evidence="1" type="ORF">DFR85_03240</name>
</gene>
<dbReference type="OrthoDB" id="38227at2157"/>
<accession>A0A2U9ICM7</accession>
<protein>
    <recommendedName>
        <fullName evidence="3">Endonuclease</fullName>
    </recommendedName>
</protein>
<name>A0A2U9ICM7_9CREN</name>
<dbReference type="Proteomes" id="UP000248044">
    <property type="component" value="Chromosome"/>
</dbReference>
<evidence type="ECO:0008006" key="3">
    <source>
        <dbReference type="Google" id="ProtNLM"/>
    </source>
</evidence>
<keyword evidence="2" id="KW-1185">Reference proteome</keyword>